<dbReference type="Proteomes" id="UP000622552">
    <property type="component" value="Unassembled WGS sequence"/>
</dbReference>
<evidence type="ECO:0000313" key="2">
    <source>
        <dbReference type="Proteomes" id="UP000622552"/>
    </source>
</evidence>
<dbReference type="EMBL" id="JADOUF010000001">
    <property type="protein sequence ID" value="MBG6137521.1"/>
    <property type="molecule type" value="Genomic_DNA"/>
</dbReference>
<dbReference type="AlphaFoldDB" id="A0A8J7GUD0"/>
<accession>A0A8J7GUD0</accession>
<gene>
    <name evidence="1" type="ORF">IW245_003715</name>
</gene>
<organism evidence="1 2">
    <name type="scientific">Longispora fulva</name>
    <dbReference type="NCBI Taxonomy" id="619741"/>
    <lineage>
        <taxon>Bacteria</taxon>
        <taxon>Bacillati</taxon>
        <taxon>Actinomycetota</taxon>
        <taxon>Actinomycetes</taxon>
        <taxon>Micromonosporales</taxon>
        <taxon>Micromonosporaceae</taxon>
        <taxon>Longispora</taxon>
    </lineage>
</organism>
<name>A0A8J7GUD0_9ACTN</name>
<reference evidence="1" key="1">
    <citation type="submission" date="2020-11" db="EMBL/GenBank/DDBJ databases">
        <title>Sequencing the genomes of 1000 actinobacteria strains.</title>
        <authorList>
            <person name="Klenk H.-P."/>
        </authorList>
    </citation>
    <scope>NUCLEOTIDE SEQUENCE</scope>
    <source>
        <strain evidence="1">DSM 45356</strain>
    </source>
</reference>
<sequence length="116" mass="12735">MISPLLLTDPVVFLVPGERVDRYGNTVQTFDVAREIPLRGWLQHRTTAEATDDGDAFVDRLVLVVPRLPATAVPVGLLRVRLADGTVWEVDGSPKAMRAAYRISHFELVLRGVTGG</sequence>
<evidence type="ECO:0000313" key="1">
    <source>
        <dbReference type="EMBL" id="MBG6137521.1"/>
    </source>
</evidence>
<protein>
    <recommendedName>
        <fullName evidence="3">Head-to-tail stopper</fullName>
    </recommendedName>
</protein>
<dbReference type="RefSeq" id="WP_197004376.1">
    <property type="nucleotide sequence ID" value="NZ_BONS01000020.1"/>
</dbReference>
<keyword evidence="2" id="KW-1185">Reference proteome</keyword>
<proteinExistence type="predicted"/>
<evidence type="ECO:0008006" key="3">
    <source>
        <dbReference type="Google" id="ProtNLM"/>
    </source>
</evidence>
<comment type="caution">
    <text evidence="1">The sequence shown here is derived from an EMBL/GenBank/DDBJ whole genome shotgun (WGS) entry which is preliminary data.</text>
</comment>